<dbReference type="CDD" id="cd07153">
    <property type="entry name" value="Fur_like"/>
    <property type="match status" value="1"/>
</dbReference>
<sequence>MVEIGQAGYPLAMRARSRILTESNSHREGGAVPHSAHFREQLRDADLRVTQPRVAVLEALVAHPHADTETIFSAVRDTLPNVSRQAIYDVLHALTTAHLIRRIQPSGSSARYESRVGDNHHHVVCRGCGAIADVDCAVGAAPCLTPSDDAALDGFVLDEAEVIYWGFCADCVAASP</sequence>
<evidence type="ECO:0000256" key="1">
    <source>
        <dbReference type="ARBA" id="ARBA00004496"/>
    </source>
</evidence>
<name>A0ABM7I2E4_MYCME</name>
<keyword evidence="4" id="KW-0678">Repressor</keyword>
<gene>
    <name evidence="11" type="ORF">MMAGJ_63380</name>
</gene>
<evidence type="ECO:0000256" key="10">
    <source>
        <dbReference type="ARBA" id="ARBA00023163"/>
    </source>
</evidence>
<keyword evidence="3" id="KW-0963">Cytoplasm</keyword>
<organism evidence="11 12">
    <name type="scientific">Mycolicibacterium mageritense</name>
    <name type="common">Mycobacterium mageritense</name>
    <dbReference type="NCBI Taxonomy" id="53462"/>
    <lineage>
        <taxon>Bacteria</taxon>
        <taxon>Bacillati</taxon>
        <taxon>Actinomycetota</taxon>
        <taxon>Actinomycetes</taxon>
        <taxon>Mycobacteriales</taxon>
        <taxon>Mycobacteriaceae</taxon>
        <taxon>Mycolicibacterium</taxon>
    </lineage>
</organism>
<dbReference type="PANTHER" id="PTHR33202:SF18">
    <property type="entry name" value="TRANSCRIPTIONAL REGULATOR FURA"/>
    <property type="match status" value="1"/>
</dbReference>
<keyword evidence="12" id="KW-1185">Reference proteome</keyword>
<keyword evidence="5" id="KW-0479">Metal-binding</keyword>
<protein>
    <submittedName>
        <fullName evidence="11">Transcriptional repressor</fullName>
    </submittedName>
</protein>
<evidence type="ECO:0000313" key="12">
    <source>
        <dbReference type="Proteomes" id="UP000465622"/>
    </source>
</evidence>
<dbReference type="Proteomes" id="UP000465622">
    <property type="component" value="Chromosome"/>
</dbReference>
<keyword evidence="6" id="KW-0862">Zinc</keyword>
<dbReference type="SUPFAM" id="SSF46785">
    <property type="entry name" value="Winged helix' DNA-binding domain"/>
    <property type="match status" value="1"/>
</dbReference>
<dbReference type="EMBL" id="AP022567">
    <property type="protein sequence ID" value="BBX37056.1"/>
    <property type="molecule type" value="Genomic_DNA"/>
</dbReference>
<evidence type="ECO:0000256" key="7">
    <source>
        <dbReference type="ARBA" id="ARBA00023004"/>
    </source>
</evidence>
<keyword evidence="7" id="KW-0408">Iron</keyword>
<comment type="similarity">
    <text evidence="2">Belongs to the Fur family.</text>
</comment>
<evidence type="ECO:0000256" key="5">
    <source>
        <dbReference type="ARBA" id="ARBA00022723"/>
    </source>
</evidence>
<dbReference type="Gene3D" id="1.10.10.10">
    <property type="entry name" value="Winged helix-like DNA-binding domain superfamily/Winged helix DNA-binding domain"/>
    <property type="match status" value="1"/>
</dbReference>
<evidence type="ECO:0000256" key="4">
    <source>
        <dbReference type="ARBA" id="ARBA00022491"/>
    </source>
</evidence>
<dbReference type="InterPro" id="IPR002481">
    <property type="entry name" value="FUR"/>
</dbReference>
<keyword evidence="10" id="KW-0804">Transcription</keyword>
<evidence type="ECO:0000313" key="11">
    <source>
        <dbReference type="EMBL" id="BBX37056.1"/>
    </source>
</evidence>
<proteinExistence type="inferred from homology"/>
<dbReference type="PANTHER" id="PTHR33202">
    <property type="entry name" value="ZINC UPTAKE REGULATION PROTEIN"/>
    <property type="match status" value="1"/>
</dbReference>
<keyword evidence="9" id="KW-0238">DNA-binding</keyword>
<dbReference type="InterPro" id="IPR043135">
    <property type="entry name" value="Fur_C"/>
</dbReference>
<evidence type="ECO:0000256" key="6">
    <source>
        <dbReference type="ARBA" id="ARBA00022833"/>
    </source>
</evidence>
<dbReference type="InterPro" id="IPR036390">
    <property type="entry name" value="WH_DNA-bd_sf"/>
</dbReference>
<reference evidence="11 12" key="1">
    <citation type="journal article" date="2019" name="Emerg. Microbes Infect.">
        <title>Comprehensive subspecies identification of 175 nontuberculous mycobacteria species based on 7547 genomic profiles.</title>
        <authorList>
            <person name="Matsumoto Y."/>
            <person name="Kinjo T."/>
            <person name="Motooka D."/>
            <person name="Nabeya D."/>
            <person name="Jung N."/>
            <person name="Uechi K."/>
            <person name="Horii T."/>
            <person name="Iida T."/>
            <person name="Fujita J."/>
            <person name="Nakamura S."/>
        </authorList>
    </citation>
    <scope>NUCLEOTIDE SEQUENCE [LARGE SCALE GENOMIC DNA]</scope>
    <source>
        <strain evidence="11 12">JCM 12375</strain>
    </source>
</reference>
<evidence type="ECO:0000256" key="2">
    <source>
        <dbReference type="ARBA" id="ARBA00007957"/>
    </source>
</evidence>
<evidence type="ECO:0000256" key="3">
    <source>
        <dbReference type="ARBA" id="ARBA00022490"/>
    </source>
</evidence>
<evidence type="ECO:0000256" key="9">
    <source>
        <dbReference type="ARBA" id="ARBA00023125"/>
    </source>
</evidence>
<evidence type="ECO:0000256" key="8">
    <source>
        <dbReference type="ARBA" id="ARBA00023015"/>
    </source>
</evidence>
<keyword evidence="8" id="KW-0805">Transcription regulation</keyword>
<dbReference type="InterPro" id="IPR036388">
    <property type="entry name" value="WH-like_DNA-bd_sf"/>
</dbReference>
<comment type="subcellular location">
    <subcellularLocation>
        <location evidence="1">Cytoplasm</location>
    </subcellularLocation>
</comment>
<dbReference type="Pfam" id="PF01475">
    <property type="entry name" value="FUR"/>
    <property type="match status" value="1"/>
</dbReference>
<accession>A0ABM7I2E4</accession>
<dbReference type="Gene3D" id="3.30.1490.190">
    <property type="match status" value="1"/>
</dbReference>